<feature type="transmembrane region" description="Helical" evidence="2">
    <location>
        <begin position="6"/>
        <end position="23"/>
    </location>
</feature>
<feature type="transmembrane region" description="Helical" evidence="2">
    <location>
        <begin position="149"/>
        <end position="173"/>
    </location>
</feature>
<dbReference type="GO" id="GO:0015079">
    <property type="term" value="F:potassium ion transmembrane transporter activity"/>
    <property type="evidence" value="ECO:0007669"/>
    <property type="project" value="InterPro"/>
</dbReference>
<comment type="similarity">
    <text evidence="1">Belongs to the HAK/KUP transporter (TC 2.A.72) family.</text>
</comment>
<dbReference type="EMBL" id="UGLW01000003">
    <property type="protein sequence ID" value="STV30702.1"/>
    <property type="molecule type" value="Genomic_DNA"/>
</dbReference>
<evidence type="ECO:0000313" key="5">
    <source>
        <dbReference type="Proteomes" id="UP000254487"/>
    </source>
</evidence>
<dbReference type="AlphaFoldDB" id="A0A378B8W9"/>
<dbReference type="Proteomes" id="UP000254487">
    <property type="component" value="Unassembled WGS sequence"/>
</dbReference>
<evidence type="ECO:0000256" key="1">
    <source>
        <dbReference type="ARBA" id="ARBA00007019"/>
    </source>
</evidence>
<evidence type="ECO:0000259" key="3">
    <source>
        <dbReference type="Pfam" id="PF02705"/>
    </source>
</evidence>
<feature type="transmembrane region" description="Helical" evidence="2">
    <location>
        <begin position="82"/>
        <end position="104"/>
    </location>
</feature>
<feature type="domain" description="K+ potassium transporter integral membrane" evidence="3">
    <location>
        <begin position="1"/>
        <end position="176"/>
    </location>
</feature>
<evidence type="ECO:0000256" key="2">
    <source>
        <dbReference type="SAM" id="Phobius"/>
    </source>
</evidence>
<dbReference type="Pfam" id="PF02705">
    <property type="entry name" value="K_trans"/>
    <property type="match status" value="1"/>
</dbReference>
<proteinExistence type="inferred from homology"/>
<dbReference type="PANTHER" id="PTHR30540">
    <property type="entry name" value="OSMOTIC STRESS POTASSIUM TRANSPORTER"/>
    <property type="match status" value="1"/>
</dbReference>
<feature type="transmembrane region" description="Helical" evidence="2">
    <location>
        <begin position="44"/>
        <end position="62"/>
    </location>
</feature>
<dbReference type="InterPro" id="IPR053951">
    <property type="entry name" value="K_trans_N"/>
</dbReference>
<keyword evidence="2" id="KW-0472">Membrane</keyword>
<protein>
    <submittedName>
        <fullName evidence="4">Kup system potassium uptake protein</fullName>
    </submittedName>
</protein>
<dbReference type="GO" id="GO:0016020">
    <property type="term" value="C:membrane"/>
    <property type="evidence" value="ECO:0007669"/>
    <property type="project" value="InterPro"/>
</dbReference>
<name>A0A378B8W9_KLEPO</name>
<accession>A0A378B8W9</accession>
<reference evidence="4 5" key="1">
    <citation type="submission" date="2018-06" db="EMBL/GenBank/DDBJ databases">
        <authorList>
            <consortium name="Pathogen Informatics"/>
            <person name="Doyle S."/>
        </authorList>
    </citation>
    <scope>NUCLEOTIDE SEQUENCE [LARGE SCALE GENOMIC DNA]</scope>
    <source>
        <strain evidence="4 5">NCTC10313</strain>
    </source>
</reference>
<keyword evidence="2" id="KW-1133">Transmembrane helix</keyword>
<evidence type="ECO:0000313" key="4">
    <source>
        <dbReference type="EMBL" id="STV30702.1"/>
    </source>
</evidence>
<sequence>MSLIFWLLIFTVSIKYITFVMRADNAGEGGILTLMSLAGRNTSARMTSVLVILGLIGGSFFYGEVVITPAISVMSAIEGLEIIAPQLDTWIVPISIIVLTLLFVIQKHGTGMVGKLFAPIMLIWFLLLAVLGARSIYANPEVLQALNPYWAVHFFLQYKTVSFIALGAVVLSITGGGSAVRRYGPLRQTADPRCLVLRRAALVGAELFWPGRAAAEAPGSD</sequence>
<gene>
    <name evidence="4" type="ORF">NCTC10313_06943</name>
</gene>
<feature type="transmembrane region" description="Helical" evidence="2">
    <location>
        <begin position="116"/>
        <end position="137"/>
    </location>
</feature>
<dbReference type="InterPro" id="IPR003855">
    <property type="entry name" value="K+_transporter"/>
</dbReference>
<dbReference type="PANTHER" id="PTHR30540:SF79">
    <property type="entry name" value="LOW AFFINITY POTASSIUM TRANSPORT SYSTEM PROTEIN KUP"/>
    <property type="match status" value="1"/>
</dbReference>
<keyword evidence="2" id="KW-0812">Transmembrane</keyword>
<organism evidence="4 5">
    <name type="scientific">Klebsiella pneumoniae subsp. ozaenae</name>
    <dbReference type="NCBI Taxonomy" id="574"/>
    <lineage>
        <taxon>Bacteria</taxon>
        <taxon>Pseudomonadati</taxon>
        <taxon>Pseudomonadota</taxon>
        <taxon>Gammaproteobacteria</taxon>
        <taxon>Enterobacterales</taxon>
        <taxon>Enterobacteriaceae</taxon>
        <taxon>Klebsiella/Raoultella group</taxon>
        <taxon>Klebsiella</taxon>
        <taxon>Klebsiella pneumoniae complex</taxon>
    </lineage>
</organism>